<evidence type="ECO:0000256" key="7">
    <source>
        <dbReference type="ARBA" id="ARBA00022714"/>
    </source>
</evidence>
<feature type="binding site" evidence="13 14">
    <location>
        <position position="85"/>
    </location>
    <ligand>
        <name>[4Fe-4S] cluster</name>
        <dbReference type="ChEBI" id="CHEBI:49883"/>
        <note>4Fe-4S-S-AdoMet</note>
    </ligand>
</feature>
<dbReference type="InterPro" id="IPR024177">
    <property type="entry name" value="Biotin_synthase"/>
</dbReference>
<sequence length="350" mass="37291">MTHTTTRAASGTTSEAAALIEVCAQQALSGNGISEEQALALCALPATATMDMLAAARRVTTAFKAEDTFTCGIVNGKSGRCSEDCAFCAQSRYHDTGVAVYPLLETGALVNRARELADAGADRYGIVTSGNTVNERELDRLCEAAQQIAARTGLKLCASLGQLTPERATRLRQAGFSSYHHNLETAESYFPQICTTHAYADDIATVRHALDAGFRVCSGGILGLGESPAQRVELAMTLRALDVHSVPVNFLNPIAGTRLADRASLRPLLPMEALRALALFRLIMPRKDILVAGGRERTLGQYQSWIFMAGANGMMIGNYLTTTGRNTDDDMTMLRDLGLVPSSAAAQGDA</sequence>
<comment type="cofactor">
    <cofactor evidence="13 14">
        <name>[4Fe-4S] cluster</name>
        <dbReference type="ChEBI" id="CHEBI:49883"/>
    </cofactor>
    <text evidence="13 14">Binds 1 [4Fe-4S] cluster. The cluster is coordinated with 3 cysteines and an exchangeable S-adenosyl-L-methionine.</text>
</comment>
<dbReference type="Pfam" id="PF04055">
    <property type="entry name" value="Radical_SAM"/>
    <property type="match status" value="1"/>
</dbReference>
<dbReference type="SFLD" id="SFLDG01278">
    <property type="entry name" value="biotin_synthase_like"/>
    <property type="match status" value="1"/>
</dbReference>
<dbReference type="InterPro" id="IPR002684">
    <property type="entry name" value="Biotin_synth/BioAB"/>
</dbReference>
<comment type="cofactor">
    <cofactor evidence="13">
        <name>[2Fe-2S] cluster</name>
        <dbReference type="ChEBI" id="CHEBI:190135"/>
    </cofactor>
    <text evidence="13">Binds 1 [2Fe-2S] cluster. The cluster is coordinated with 3 cysteines and 1 arginine.</text>
</comment>
<dbReference type="PANTHER" id="PTHR22976:SF2">
    <property type="entry name" value="BIOTIN SYNTHASE, MITOCHONDRIAL"/>
    <property type="match status" value="1"/>
</dbReference>
<evidence type="ECO:0000256" key="1">
    <source>
        <dbReference type="ARBA" id="ARBA00004942"/>
    </source>
</evidence>
<keyword evidence="4 13" id="KW-0004">4Fe-4S</keyword>
<comment type="similarity">
    <text evidence="2 13">Belongs to the radical SAM superfamily. Biotin synthase family.</text>
</comment>
<dbReference type="Pfam" id="PF06968">
    <property type="entry name" value="BATS"/>
    <property type="match status" value="1"/>
</dbReference>
<evidence type="ECO:0000256" key="4">
    <source>
        <dbReference type="ARBA" id="ARBA00022485"/>
    </source>
</evidence>
<feature type="binding site" evidence="13 14">
    <location>
        <position position="81"/>
    </location>
    <ligand>
        <name>[4Fe-4S] cluster</name>
        <dbReference type="ChEBI" id="CHEBI:49883"/>
        <note>4Fe-4S-S-AdoMet</note>
    </ligand>
</feature>
<evidence type="ECO:0000313" key="17">
    <source>
        <dbReference type="Proteomes" id="UP000503840"/>
    </source>
</evidence>
<evidence type="ECO:0000256" key="12">
    <source>
        <dbReference type="ARBA" id="ARBA00051157"/>
    </source>
</evidence>
<evidence type="ECO:0000256" key="9">
    <source>
        <dbReference type="ARBA" id="ARBA00022756"/>
    </source>
</evidence>
<evidence type="ECO:0000259" key="15">
    <source>
        <dbReference type="PROSITE" id="PS51918"/>
    </source>
</evidence>
<dbReference type="EMBL" id="BLVO01000016">
    <property type="protein sequence ID" value="GFM35019.1"/>
    <property type="molecule type" value="Genomic_DNA"/>
</dbReference>
<evidence type="ECO:0000256" key="13">
    <source>
        <dbReference type="HAMAP-Rule" id="MF_01694"/>
    </source>
</evidence>
<feature type="binding site" evidence="13 14">
    <location>
        <position position="88"/>
    </location>
    <ligand>
        <name>[4Fe-4S] cluster</name>
        <dbReference type="ChEBI" id="CHEBI:49883"/>
        <note>4Fe-4S-S-AdoMet</note>
    </ligand>
</feature>
<evidence type="ECO:0000256" key="11">
    <source>
        <dbReference type="ARBA" id="ARBA00023014"/>
    </source>
</evidence>
<feature type="domain" description="Radical SAM core" evidence="15">
    <location>
        <begin position="63"/>
        <end position="295"/>
    </location>
</feature>
<dbReference type="InterPro" id="IPR058240">
    <property type="entry name" value="rSAM_sf"/>
</dbReference>
<comment type="caution">
    <text evidence="13">Lacks conserved residue(s) required for the propagation of feature annotation.</text>
</comment>
<dbReference type="EC" id="2.8.1.6" evidence="3 13"/>
<dbReference type="PANTHER" id="PTHR22976">
    <property type="entry name" value="BIOTIN SYNTHASE"/>
    <property type="match status" value="1"/>
</dbReference>
<name>A0A7J0BMY9_9BACT</name>
<dbReference type="Proteomes" id="UP000503840">
    <property type="component" value="Unassembled WGS sequence"/>
</dbReference>
<dbReference type="PIRSF" id="PIRSF001619">
    <property type="entry name" value="Biotin_synth"/>
    <property type="match status" value="1"/>
</dbReference>
<dbReference type="GO" id="GO:0051537">
    <property type="term" value="F:2 iron, 2 sulfur cluster binding"/>
    <property type="evidence" value="ECO:0007669"/>
    <property type="project" value="UniProtKB-KW"/>
</dbReference>
<evidence type="ECO:0000313" key="16">
    <source>
        <dbReference type="EMBL" id="GFM35019.1"/>
    </source>
</evidence>
<gene>
    <name evidence="13 16" type="primary">bioB</name>
    <name evidence="16" type="ORF">DSM101010T_33840</name>
</gene>
<dbReference type="NCBIfam" id="TIGR00433">
    <property type="entry name" value="bioB"/>
    <property type="match status" value="1"/>
</dbReference>
<dbReference type="AlphaFoldDB" id="A0A7J0BMY9"/>
<dbReference type="RefSeq" id="WP_174406656.1">
    <property type="nucleotide sequence ID" value="NZ_BLVO01000016.1"/>
</dbReference>
<evidence type="ECO:0000256" key="6">
    <source>
        <dbReference type="ARBA" id="ARBA00022691"/>
    </source>
</evidence>
<keyword evidence="7 13" id="KW-0001">2Fe-2S</keyword>
<dbReference type="CDD" id="cd01335">
    <property type="entry name" value="Radical_SAM"/>
    <property type="match status" value="1"/>
</dbReference>
<dbReference type="GO" id="GO:0005506">
    <property type="term" value="F:iron ion binding"/>
    <property type="evidence" value="ECO:0007669"/>
    <property type="project" value="UniProtKB-UniRule"/>
</dbReference>
<keyword evidence="8 13" id="KW-0479">Metal-binding</keyword>
<evidence type="ECO:0000256" key="10">
    <source>
        <dbReference type="ARBA" id="ARBA00023004"/>
    </source>
</evidence>
<dbReference type="GO" id="GO:0051539">
    <property type="term" value="F:4 iron, 4 sulfur cluster binding"/>
    <property type="evidence" value="ECO:0007669"/>
    <property type="project" value="UniProtKB-KW"/>
</dbReference>
<dbReference type="UniPathway" id="UPA00078">
    <property type="reaction ID" value="UER00162"/>
</dbReference>
<comment type="cofactor">
    <cofactor evidence="14">
        <name>[2Fe-2S] cluster</name>
        <dbReference type="ChEBI" id="CHEBI:190135"/>
    </cofactor>
    <text evidence="14">Binds 1 [2Fe-2S] cluster. The cluster is coordinated with 3 cysteines and 1 arginine.</text>
</comment>
<dbReference type="HAMAP" id="MF_01694">
    <property type="entry name" value="BioB"/>
    <property type="match status" value="1"/>
</dbReference>
<evidence type="ECO:0000256" key="14">
    <source>
        <dbReference type="PIRSR" id="PIRSR001619-1"/>
    </source>
</evidence>
<dbReference type="InterPro" id="IPR010722">
    <property type="entry name" value="BATS_dom"/>
</dbReference>
<accession>A0A7J0BMY9</accession>
<keyword evidence="6 13" id="KW-0949">S-adenosyl-L-methionine</keyword>
<comment type="caution">
    <text evidence="16">The sequence shown here is derived from an EMBL/GenBank/DDBJ whole genome shotgun (WGS) entry which is preliminary data.</text>
</comment>
<dbReference type="Gene3D" id="3.20.20.70">
    <property type="entry name" value="Aldolase class I"/>
    <property type="match status" value="1"/>
</dbReference>
<dbReference type="SUPFAM" id="SSF102114">
    <property type="entry name" value="Radical SAM enzymes"/>
    <property type="match status" value="1"/>
</dbReference>
<comment type="subunit">
    <text evidence="13">Homodimer.</text>
</comment>
<dbReference type="InterPro" id="IPR007197">
    <property type="entry name" value="rSAM"/>
</dbReference>
<organism evidence="16 17">
    <name type="scientific">Desulfovibrio subterraneus</name>
    <dbReference type="NCBI Taxonomy" id="2718620"/>
    <lineage>
        <taxon>Bacteria</taxon>
        <taxon>Pseudomonadati</taxon>
        <taxon>Thermodesulfobacteriota</taxon>
        <taxon>Desulfovibrionia</taxon>
        <taxon>Desulfovibrionales</taxon>
        <taxon>Desulfovibrionaceae</taxon>
        <taxon>Desulfovibrio</taxon>
    </lineage>
</organism>
<proteinExistence type="inferred from homology"/>
<dbReference type="InterPro" id="IPR013785">
    <property type="entry name" value="Aldolase_TIM"/>
</dbReference>
<protein>
    <recommendedName>
        <fullName evidence="3 13">Biotin synthase</fullName>
        <ecNumber evidence="3 13">2.8.1.6</ecNumber>
    </recommendedName>
</protein>
<comment type="function">
    <text evidence="13">Catalyzes the conversion of dethiobiotin (DTB) to biotin by the insertion of a sulfur atom into dethiobiotin via a radical-based mechanism.</text>
</comment>
<keyword evidence="17" id="KW-1185">Reference proteome</keyword>
<evidence type="ECO:0000256" key="5">
    <source>
        <dbReference type="ARBA" id="ARBA00022679"/>
    </source>
</evidence>
<keyword evidence="11 13" id="KW-0411">Iron-sulfur</keyword>
<dbReference type="GO" id="GO:0004076">
    <property type="term" value="F:biotin synthase activity"/>
    <property type="evidence" value="ECO:0007669"/>
    <property type="project" value="UniProtKB-UniRule"/>
</dbReference>
<evidence type="ECO:0000256" key="8">
    <source>
        <dbReference type="ARBA" id="ARBA00022723"/>
    </source>
</evidence>
<comment type="pathway">
    <text evidence="1 13">Cofactor biosynthesis; biotin biosynthesis; biotin from 7,8-diaminononanoate: step 2/2.</text>
</comment>
<evidence type="ECO:0000256" key="3">
    <source>
        <dbReference type="ARBA" id="ARBA00012236"/>
    </source>
</evidence>
<comment type="catalytic activity">
    <reaction evidence="12 13">
        <text>(4R,5S)-dethiobiotin + (sulfur carrier)-SH + 2 reduced [2Fe-2S]-[ferredoxin] + 2 S-adenosyl-L-methionine = (sulfur carrier)-H + biotin + 2 5'-deoxyadenosine + 2 L-methionine + 2 oxidized [2Fe-2S]-[ferredoxin]</text>
        <dbReference type="Rhea" id="RHEA:22060"/>
        <dbReference type="Rhea" id="RHEA-COMP:10000"/>
        <dbReference type="Rhea" id="RHEA-COMP:10001"/>
        <dbReference type="Rhea" id="RHEA-COMP:14737"/>
        <dbReference type="Rhea" id="RHEA-COMP:14739"/>
        <dbReference type="ChEBI" id="CHEBI:17319"/>
        <dbReference type="ChEBI" id="CHEBI:29917"/>
        <dbReference type="ChEBI" id="CHEBI:33737"/>
        <dbReference type="ChEBI" id="CHEBI:33738"/>
        <dbReference type="ChEBI" id="CHEBI:57586"/>
        <dbReference type="ChEBI" id="CHEBI:57844"/>
        <dbReference type="ChEBI" id="CHEBI:59789"/>
        <dbReference type="ChEBI" id="CHEBI:64428"/>
        <dbReference type="ChEBI" id="CHEBI:149473"/>
        <dbReference type="EC" id="2.8.1.6"/>
    </reaction>
</comment>
<keyword evidence="9 13" id="KW-0093">Biotin biosynthesis</keyword>
<dbReference type="SFLD" id="SFLDS00029">
    <property type="entry name" value="Radical_SAM"/>
    <property type="match status" value="1"/>
</dbReference>
<reference evidence="16 17" key="1">
    <citation type="submission" date="2020-05" db="EMBL/GenBank/DDBJ databases">
        <title>Draft genome sequence of Desulfovibrio sp. strain HN2T.</title>
        <authorList>
            <person name="Ueno A."/>
            <person name="Tamazawa S."/>
            <person name="Tamamura S."/>
            <person name="Murakami T."/>
            <person name="Kiyama T."/>
            <person name="Inomata H."/>
            <person name="Amano Y."/>
            <person name="Miyakawa K."/>
            <person name="Tamaki H."/>
            <person name="Naganuma T."/>
            <person name="Kaneko K."/>
        </authorList>
    </citation>
    <scope>NUCLEOTIDE SEQUENCE [LARGE SCALE GENOMIC DNA]</scope>
    <source>
        <strain evidence="16 17">HN2</strain>
    </source>
</reference>
<keyword evidence="10 13" id="KW-0408">Iron</keyword>
<dbReference type="SFLD" id="SFLDG01060">
    <property type="entry name" value="BATS_domain_containing"/>
    <property type="match status" value="1"/>
</dbReference>
<feature type="binding site" evidence="13 14">
    <location>
        <position position="217"/>
    </location>
    <ligand>
        <name>[2Fe-2S] cluster</name>
        <dbReference type="ChEBI" id="CHEBI:190135"/>
    </ligand>
</feature>
<dbReference type="GO" id="GO:0009102">
    <property type="term" value="P:biotin biosynthetic process"/>
    <property type="evidence" value="ECO:0007669"/>
    <property type="project" value="UniProtKB-UniRule"/>
</dbReference>
<dbReference type="SMART" id="SM00876">
    <property type="entry name" value="BATS"/>
    <property type="match status" value="1"/>
</dbReference>
<dbReference type="SMART" id="SM00729">
    <property type="entry name" value="Elp3"/>
    <property type="match status" value="1"/>
</dbReference>
<dbReference type="InterPro" id="IPR006638">
    <property type="entry name" value="Elp3/MiaA/NifB-like_rSAM"/>
</dbReference>
<dbReference type="PROSITE" id="PS51918">
    <property type="entry name" value="RADICAL_SAM"/>
    <property type="match status" value="1"/>
</dbReference>
<keyword evidence="5 13" id="KW-0808">Transferase</keyword>
<evidence type="ECO:0000256" key="2">
    <source>
        <dbReference type="ARBA" id="ARBA00010765"/>
    </source>
</evidence>
<feature type="binding site" evidence="13 14">
    <location>
        <position position="157"/>
    </location>
    <ligand>
        <name>[2Fe-2S] cluster</name>
        <dbReference type="ChEBI" id="CHEBI:190135"/>
    </ligand>
</feature>